<organism evidence="5 6">
    <name type="scientific">Thalassovita mangrovi</name>
    <dbReference type="NCBI Taxonomy" id="2692236"/>
    <lineage>
        <taxon>Bacteria</taxon>
        <taxon>Pseudomonadati</taxon>
        <taxon>Pseudomonadota</taxon>
        <taxon>Alphaproteobacteria</taxon>
        <taxon>Rhodobacterales</taxon>
        <taxon>Roseobacteraceae</taxon>
        <taxon>Thalassovita</taxon>
    </lineage>
</organism>
<evidence type="ECO:0000256" key="1">
    <source>
        <dbReference type="ARBA" id="ARBA00022741"/>
    </source>
</evidence>
<dbReference type="GO" id="GO:0005829">
    <property type="term" value="C:cytosol"/>
    <property type="evidence" value="ECO:0007669"/>
    <property type="project" value="TreeGrafter"/>
</dbReference>
<dbReference type="Proteomes" id="UP000479043">
    <property type="component" value="Unassembled WGS sequence"/>
</dbReference>
<name>A0A6L8LFT4_9RHOB</name>
<evidence type="ECO:0000313" key="5">
    <source>
        <dbReference type="EMBL" id="MYM54864.1"/>
    </source>
</evidence>
<feature type="domain" description="AAA" evidence="4">
    <location>
        <begin position="170"/>
        <end position="324"/>
    </location>
</feature>
<dbReference type="GO" id="GO:0009898">
    <property type="term" value="C:cytoplasmic side of plasma membrane"/>
    <property type="evidence" value="ECO:0007669"/>
    <property type="project" value="TreeGrafter"/>
</dbReference>
<dbReference type="GO" id="GO:0005524">
    <property type="term" value="F:ATP binding"/>
    <property type="evidence" value="ECO:0007669"/>
    <property type="project" value="UniProtKB-KW"/>
</dbReference>
<dbReference type="PANTHER" id="PTHR43384:SF6">
    <property type="entry name" value="SEPTUM SITE-DETERMINING PROTEIN MIND HOMOLOG, CHLOROPLASTIC"/>
    <property type="match status" value="1"/>
</dbReference>
<dbReference type="InterPro" id="IPR025669">
    <property type="entry name" value="AAA_dom"/>
</dbReference>
<dbReference type="RefSeq" id="WP_160972529.1">
    <property type="nucleotide sequence ID" value="NZ_WWEN01000002.1"/>
</dbReference>
<accession>A0A6L8LFT4</accession>
<dbReference type="GO" id="GO:0016887">
    <property type="term" value="F:ATP hydrolysis activity"/>
    <property type="evidence" value="ECO:0007669"/>
    <property type="project" value="TreeGrafter"/>
</dbReference>
<dbReference type="InterPro" id="IPR050625">
    <property type="entry name" value="ParA/MinD_ATPase"/>
</dbReference>
<comment type="caution">
    <text evidence="5">The sequence shown here is derived from an EMBL/GenBank/DDBJ whole genome shotgun (WGS) entry which is preliminary data.</text>
</comment>
<dbReference type="EMBL" id="WWEN01000002">
    <property type="protein sequence ID" value="MYM54864.1"/>
    <property type="molecule type" value="Genomic_DNA"/>
</dbReference>
<evidence type="ECO:0000256" key="2">
    <source>
        <dbReference type="ARBA" id="ARBA00022840"/>
    </source>
</evidence>
<dbReference type="Pfam" id="PF13614">
    <property type="entry name" value="AAA_31"/>
    <property type="match status" value="1"/>
</dbReference>
<reference evidence="5 6" key="1">
    <citation type="submission" date="2020-01" db="EMBL/GenBank/DDBJ databases">
        <authorList>
            <person name="Chen S."/>
        </authorList>
    </citation>
    <scope>NUCLEOTIDE SEQUENCE [LARGE SCALE GENOMIC DNA]</scope>
    <source>
        <strain evidence="5 6">GS-10</strain>
    </source>
</reference>
<protein>
    <submittedName>
        <fullName evidence="5">AAA family ATPase</fullName>
    </submittedName>
</protein>
<dbReference type="Gene3D" id="3.40.50.300">
    <property type="entry name" value="P-loop containing nucleotide triphosphate hydrolases"/>
    <property type="match status" value="1"/>
</dbReference>
<proteinExistence type="predicted"/>
<dbReference type="InterPro" id="IPR027417">
    <property type="entry name" value="P-loop_NTPase"/>
</dbReference>
<dbReference type="GO" id="GO:0051782">
    <property type="term" value="P:negative regulation of cell division"/>
    <property type="evidence" value="ECO:0007669"/>
    <property type="project" value="TreeGrafter"/>
</dbReference>
<dbReference type="SUPFAM" id="SSF52540">
    <property type="entry name" value="P-loop containing nucleoside triphosphate hydrolases"/>
    <property type="match status" value="1"/>
</dbReference>
<dbReference type="PANTHER" id="PTHR43384">
    <property type="entry name" value="SEPTUM SITE-DETERMINING PROTEIN MIND HOMOLOG, CHLOROPLASTIC-RELATED"/>
    <property type="match status" value="1"/>
</dbReference>
<feature type="region of interest" description="Disordered" evidence="3">
    <location>
        <begin position="134"/>
        <end position="161"/>
    </location>
</feature>
<gene>
    <name evidence="5" type="ORF">GR167_06090</name>
</gene>
<sequence>MTSSDNSNADASPILACTISRDVQNFDLLIEDMEAIMGEAWGDLGFNDALAFFQQPGSDTLEFIAIAIDREDEGNLILLGDIISAAKGLGIKVILIAEEVTPAALHQLLRQGADEFVPYPLPENELQAAVERLRAPEPAPEPAEEAEEAEKPAAAPEQPVKSAHNREGVVLAVHGLAGGTGATTLAVNLGWELIAAAGKKQTPPRVCIIDLDLQYGSVSTYLDLARRDAVYELLSDTEMMDDDSFTQALMSYEDKLFVLTAPKEMLPLDLVGPEDIQRIIDVARHHFDYVIIDMPKTLVQWSETVLQAAHVYFATLELDMRSAQNALRMKRALQAEDLPFEKLRFVLNRAPKFTDLSGKSRVKRLADSLDISIELQLPDGGKYVTQAGDHGEPLEKSAAKNPLRKEIAKLAASLHELGQSDTE</sequence>
<evidence type="ECO:0000259" key="4">
    <source>
        <dbReference type="Pfam" id="PF13614"/>
    </source>
</evidence>
<keyword evidence="1" id="KW-0547">Nucleotide-binding</keyword>
<keyword evidence="6" id="KW-1185">Reference proteome</keyword>
<dbReference type="AlphaFoldDB" id="A0A6L8LFT4"/>
<evidence type="ECO:0000256" key="3">
    <source>
        <dbReference type="SAM" id="MobiDB-lite"/>
    </source>
</evidence>
<evidence type="ECO:0000313" key="6">
    <source>
        <dbReference type="Proteomes" id="UP000479043"/>
    </source>
</evidence>
<keyword evidence="2" id="KW-0067">ATP-binding</keyword>